<dbReference type="GO" id="GO:0004521">
    <property type="term" value="F:RNA endonuclease activity"/>
    <property type="evidence" value="ECO:0007669"/>
    <property type="project" value="InterPro"/>
</dbReference>
<gene>
    <name evidence="1" type="ORF">GA0061071_11172</name>
</gene>
<dbReference type="EMBL" id="FMAY01000011">
    <property type="protein sequence ID" value="SCC28657.1"/>
    <property type="molecule type" value="Genomic_DNA"/>
</dbReference>
<evidence type="ECO:0000313" key="1">
    <source>
        <dbReference type="EMBL" id="SCC28657.1"/>
    </source>
</evidence>
<dbReference type="AlphaFoldDB" id="A0A1C4DB94"/>
<proteinExistence type="predicted"/>
<sequence length="96" mass="10633">MSSDGITRYVVTVKFHEQTLTEINELNNHFTRAGFLLTMTDEEGKVHDLGTNTFGLISALSEQEVNALANGLAVSAVGNEADITVYTWETWQKDEP</sequence>
<accession>A0A1C4DB94</accession>
<reference evidence="2" key="1">
    <citation type="submission" date="2016-08" db="EMBL/GenBank/DDBJ databases">
        <authorList>
            <person name="Varghese N."/>
            <person name="Submissions Spin"/>
        </authorList>
    </citation>
    <scope>NUCLEOTIDE SEQUENCE [LARGE SCALE GENOMIC DNA]</scope>
    <source>
        <strain evidence="2">REICA_082</strain>
    </source>
</reference>
<evidence type="ECO:0000313" key="2">
    <source>
        <dbReference type="Proteomes" id="UP000198975"/>
    </source>
</evidence>
<dbReference type="OrthoDB" id="6490595at2"/>
<dbReference type="InterPro" id="IPR038241">
    <property type="entry name" value="GhoS_sf"/>
</dbReference>
<keyword evidence="2" id="KW-1185">Reference proteome</keyword>
<dbReference type="Proteomes" id="UP000198975">
    <property type="component" value="Unassembled WGS sequence"/>
</dbReference>
<organism evidence="1 2">
    <name type="scientific">Kosakonia oryzendophytica</name>
    <dbReference type="NCBI Taxonomy" id="1005665"/>
    <lineage>
        <taxon>Bacteria</taxon>
        <taxon>Pseudomonadati</taxon>
        <taxon>Pseudomonadota</taxon>
        <taxon>Gammaproteobacteria</taxon>
        <taxon>Enterobacterales</taxon>
        <taxon>Enterobacteriaceae</taxon>
        <taxon>Kosakonia</taxon>
    </lineage>
</organism>
<dbReference type="Pfam" id="PF11080">
    <property type="entry name" value="GhoS"/>
    <property type="match status" value="1"/>
</dbReference>
<protein>
    <submittedName>
        <fullName evidence="1">Uncharacterized protein</fullName>
    </submittedName>
</protein>
<dbReference type="InterPro" id="IPR022597">
    <property type="entry name" value="GhoS"/>
</dbReference>
<dbReference type="RefSeq" id="WP_061495074.1">
    <property type="nucleotide sequence ID" value="NZ_CP115659.1"/>
</dbReference>
<name>A0A1C4DB94_9ENTR</name>
<dbReference type="Gene3D" id="3.30.70.2360">
    <property type="match status" value="1"/>
</dbReference>